<comment type="similarity">
    <text evidence="5">Belongs to the ScpB family.</text>
</comment>
<evidence type="ECO:0000256" key="3">
    <source>
        <dbReference type="ARBA" id="ARBA00022829"/>
    </source>
</evidence>
<comment type="caution">
    <text evidence="7">The sequence shown here is derived from an EMBL/GenBank/DDBJ whole genome shotgun (WGS) entry which is preliminary data.</text>
</comment>
<proteinExistence type="inferred from homology"/>
<organism evidence="7 8">
    <name type="scientific">Ructibacterium gallinarum</name>
    <dbReference type="NCBI Taxonomy" id="2779355"/>
    <lineage>
        <taxon>Bacteria</taxon>
        <taxon>Bacillati</taxon>
        <taxon>Bacillota</taxon>
        <taxon>Clostridia</taxon>
        <taxon>Eubacteriales</taxon>
        <taxon>Oscillospiraceae</taxon>
        <taxon>Ructibacterium</taxon>
    </lineage>
</organism>
<protein>
    <recommendedName>
        <fullName evidence="5">Segregation and condensation protein B</fullName>
    </recommendedName>
</protein>
<accession>A0A9D5M4C2</accession>
<dbReference type="PANTHER" id="PTHR34298">
    <property type="entry name" value="SEGREGATION AND CONDENSATION PROTEIN B"/>
    <property type="match status" value="1"/>
</dbReference>
<name>A0A9D5M4C2_9FIRM</name>
<comment type="function">
    <text evidence="5">Participates in chromosomal partition during cell division. May act via the formation of a condensin-like complex containing Smc and ScpA that pull DNA away from mid-cell into both cell halves.</text>
</comment>
<reference evidence="7" key="1">
    <citation type="submission" date="2020-10" db="EMBL/GenBank/DDBJ databases">
        <title>ChiBAC.</title>
        <authorList>
            <person name="Zenner C."/>
            <person name="Hitch T.C.A."/>
            <person name="Clavel T."/>
        </authorList>
    </citation>
    <scope>NUCLEOTIDE SEQUENCE</scope>
    <source>
        <strain evidence="7">DSM 107454</strain>
    </source>
</reference>
<dbReference type="RefSeq" id="WP_226391880.1">
    <property type="nucleotide sequence ID" value="NZ_JADCKB010000003.1"/>
</dbReference>
<dbReference type="InterPro" id="IPR036388">
    <property type="entry name" value="WH-like_DNA-bd_sf"/>
</dbReference>
<feature type="compositionally biased region" description="Basic and acidic residues" evidence="6">
    <location>
        <begin position="200"/>
        <end position="219"/>
    </location>
</feature>
<evidence type="ECO:0000313" key="8">
    <source>
        <dbReference type="Proteomes" id="UP000806542"/>
    </source>
</evidence>
<evidence type="ECO:0000256" key="5">
    <source>
        <dbReference type="HAMAP-Rule" id="MF_01804"/>
    </source>
</evidence>
<dbReference type="InterPro" id="IPR036390">
    <property type="entry name" value="WH_DNA-bd_sf"/>
</dbReference>
<dbReference type="Pfam" id="PF04079">
    <property type="entry name" value="SMC_ScpB"/>
    <property type="match status" value="1"/>
</dbReference>
<dbReference type="GO" id="GO:0005737">
    <property type="term" value="C:cytoplasm"/>
    <property type="evidence" value="ECO:0007669"/>
    <property type="project" value="UniProtKB-SubCell"/>
</dbReference>
<keyword evidence="1 5" id="KW-0963">Cytoplasm</keyword>
<dbReference type="PIRSF" id="PIRSF019345">
    <property type="entry name" value="ScpB"/>
    <property type="match status" value="1"/>
</dbReference>
<dbReference type="GO" id="GO:0006260">
    <property type="term" value="P:DNA replication"/>
    <property type="evidence" value="ECO:0007669"/>
    <property type="project" value="UniProtKB-UniRule"/>
</dbReference>
<feature type="region of interest" description="Disordered" evidence="6">
    <location>
        <begin position="194"/>
        <end position="219"/>
    </location>
</feature>
<dbReference type="GO" id="GO:0051301">
    <property type="term" value="P:cell division"/>
    <property type="evidence" value="ECO:0007669"/>
    <property type="project" value="UniProtKB-KW"/>
</dbReference>
<keyword evidence="8" id="KW-1185">Reference proteome</keyword>
<evidence type="ECO:0000256" key="2">
    <source>
        <dbReference type="ARBA" id="ARBA00022618"/>
    </source>
</evidence>
<dbReference type="SUPFAM" id="SSF46785">
    <property type="entry name" value="Winged helix' DNA-binding domain"/>
    <property type="match status" value="2"/>
</dbReference>
<dbReference type="GO" id="GO:0051304">
    <property type="term" value="P:chromosome separation"/>
    <property type="evidence" value="ECO:0007669"/>
    <property type="project" value="InterPro"/>
</dbReference>
<sequence>MEIREIQAVLESVLFAAGDAVQIEKLADIVDVDKRSLREILKKMMDEYNYERRGIHIIQLEDAYQMCTRGEYHDYVAMLAEPRRKQSLSNAAMEVLAVVAYKQPVTKSTIEHIRGVNCDYIVNRLVERNLVEEVGRLDAPGRPILFGTTQEFLRCFGIASLSDLPDFESFGGSEEEGEQLEMELAPRQMEFAAVGETEETQGKIEQKEKVEKEEIQAPE</sequence>
<comment type="subcellular location">
    <subcellularLocation>
        <location evidence="5">Cytoplasm</location>
    </subcellularLocation>
    <text evidence="5">Associated with two foci at the outer edges of the nucleoid region in young cells, and at four foci within both cell halves in older cells.</text>
</comment>
<keyword evidence="3 5" id="KW-0159">Chromosome partition</keyword>
<dbReference type="InterPro" id="IPR005234">
    <property type="entry name" value="ScpB_csome_segregation"/>
</dbReference>
<keyword evidence="4 5" id="KW-0131">Cell cycle</keyword>
<dbReference type="NCBIfam" id="TIGR00281">
    <property type="entry name" value="SMC-Scp complex subunit ScpB"/>
    <property type="match status" value="1"/>
</dbReference>
<evidence type="ECO:0000256" key="4">
    <source>
        <dbReference type="ARBA" id="ARBA00023306"/>
    </source>
</evidence>
<comment type="subunit">
    <text evidence="5">Homodimer. Homodimerization may be required to stabilize the binding of ScpA to the Smc head domains. Component of a cohesin-like complex composed of ScpA, ScpB and the Smc homodimer, in which ScpA and ScpB bind to the head domain of Smc. The presence of the three proteins is required for the association of the complex with DNA.</text>
</comment>
<evidence type="ECO:0000313" key="7">
    <source>
        <dbReference type="EMBL" id="MBE5039319.1"/>
    </source>
</evidence>
<dbReference type="HAMAP" id="MF_01804">
    <property type="entry name" value="ScpB"/>
    <property type="match status" value="1"/>
</dbReference>
<dbReference type="EMBL" id="JADCKB010000003">
    <property type="protein sequence ID" value="MBE5039319.1"/>
    <property type="molecule type" value="Genomic_DNA"/>
</dbReference>
<dbReference type="Gene3D" id="1.10.10.10">
    <property type="entry name" value="Winged helix-like DNA-binding domain superfamily/Winged helix DNA-binding domain"/>
    <property type="match status" value="2"/>
</dbReference>
<gene>
    <name evidence="5 7" type="primary">scpB</name>
    <name evidence="7" type="ORF">INF28_02405</name>
</gene>
<dbReference type="PANTHER" id="PTHR34298:SF2">
    <property type="entry name" value="SEGREGATION AND CONDENSATION PROTEIN B"/>
    <property type="match status" value="1"/>
</dbReference>
<dbReference type="Proteomes" id="UP000806542">
    <property type="component" value="Unassembled WGS sequence"/>
</dbReference>
<dbReference type="AlphaFoldDB" id="A0A9D5M4C2"/>
<evidence type="ECO:0000256" key="1">
    <source>
        <dbReference type="ARBA" id="ARBA00022490"/>
    </source>
</evidence>
<evidence type="ECO:0000256" key="6">
    <source>
        <dbReference type="SAM" id="MobiDB-lite"/>
    </source>
</evidence>
<keyword evidence="2 5" id="KW-0132">Cell division</keyword>